<gene>
    <name evidence="1" type="ORF">JJ685_08570</name>
</gene>
<sequence length="332" mass="37531">MPRFEEMHQCVRSLLSNAGQWDSVRAAKGCHPEDAARTASWLAFLFAATEAHGITQLQRWLDPECHYRDESGKRQHTGKWSQYQCGRTHPSLDQLLRVELIVPGSFSAYFHPLLLLLDCRQSPQKYRFPTSHPQELAAILEGPHHRPRLRLTSSEAKALLSHSTGAALVHLACLLLLACARRVGRAIWDLTKWTYWQMQLDAVLLDRSGILKIVVMNMFERVLTRLRHDGRLVAPLPNLFLESAACLQMAPFYLRSTLELSAEQHRQVMVQLLFDGRCGALFDPLWYSEAAATSNAPWEAADPVMLNGIKARIRGFGAFLDLSDPARTSLAR</sequence>
<evidence type="ECO:0000313" key="2">
    <source>
        <dbReference type="Proteomes" id="UP000599109"/>
    </source>
</evidence>
<proteinExistence type="predicted"/>
<organism evidence="1 2">
    <name type="scientific">Ramlibacter monticola</name>
    <dbReference type="NCBI Taxonomy" id="1926872"/>
    <lineage>
        <taxon>Bacteria</taxon>
        <taxon>Pseudomonadati</taxon>
        <taxon>Pseudomonadota</taxon>
        <taxon>Betaproteobacteria</taxon>
        <taxon>Burkholderiales</taxon>
        <taxon>Comamonadaceae</taxon>
        <taxon>Ramlibacter</taxon>
    </lineage>
</organism>
<protein>
    <submittedName>
        <fullName evidence="1">Uncharacterized protein</fullName>
    </submittedName>
</protein>
<accession>A0A937CT18</accession>
<dbReference type="RefSeq" id="WP_201673838.1">
    <property type="nucleotide sequence ID" value="NZ_JAEQNE010000002.1"/>
</dbReference>
<evidence type="ECO:0000313" key="1">
    <source>
        <dbReference type="EMBL" id="MBL0391189.1"/>
    </source>
</evidence>
<dbReference type="AlphaFoldDB" id="A0A937CT18"/>
<keyword evidence="2" id="KW-1185">Reference proteome</keyword>
<dbReference type="EMBL" id="JAEQNE010000002">
    <property type="protein sequence ID" value="MBL0391189.1"/>
    <property type="molecule type" value="Genomic_DNA"/>
</dbReference>
<comment type="caution">
    <text evidence="1">The sequence shown here is derived from an EMBL/GenBank/DDBJ whole genome shotgun (WGS) entry which is preliminary data.</text>
</comment>
<reference evidence="1 2" key="1">
    <citation type="journal article" date="2017" name="Int. J. Syst. Evol. Microbiol.">
        <title>Ramlibacter monticola sp. nov., isolated from forest soil.</title>
        <authorList>
            <person name="Chaudhary D.K."/>
            <person name="Kim J."/>
        </authorList>
    </citation>
    <scope>NUCLEOTIDE SEQUENCE [LARGE SCALE GENOMIC DNA]</scope>
    <source>
        <strain evidence="1 2">KACC 19175</strain>
    </source>
</reference>
<dbReference type="Proteomes" id="UP000599109">
    <property type="component" value="Unassembled WGS sequence"/>
</dbReference>
<name>A0A937CT18_9BURK</name>